<sequence>MSVLKGPSGNKKASAEKMNLRGLDLPVF</sequence>
<evidence type="ECO:0000313" key="2">
    <source>
        <dbReference type="EMBL" id="SVB75346.1"/>
    </source>
</evidence>
<proteinExistence type="predicted"/>
<dbReference type="EMBL" id="UINC01055917">
    <property type="protein sequence ID" value="SVB75346.1"/>
    <property type="molecule type" value="Genomic_DNA"/>
</dbReference>
<accession>A0A382GJL9</accession>
<name>A0A382GJL9_9ZZZZ</name>
<feature type="region of interest" description="Disordered" evidence="1">
    <location>
        <begin position="1"/>
        <end position="28"/>
    </location>
</feature>
<protein>
    <submittedName>
        <fullName evidence="2">Uncharacterized protein</fullName>
    </submittedName>
</protein>
<feature type="non-terminal residue" evidence="2">
    <location>
        <position position="28"/>
    </location>
</feature>
<gene>
    <name evidence="2" type="ORF">METZ01_LOCUS228200</name>
</gene>
<dbReference type="AlphaFoldDB" id="A0A382GJL9"/>
<reference evidence="2" key="1">
    <citation type="submission" date="2018-05" db="EMBL/GenBank/DDBJ databases">
        <authorList>
            <person name="Lanie J.A."/>
            <person name="Ng W.-L."/>
            <person name="Kazmierczak K.M."/>
            <person name="Andrzejewski T.M."/>
            <person name="Davidsen T.M."/>
            <person name="Wayne K.J."/>
            <person name="Tettelin H."/>
            <person name="Glass J.I."/>
            <person name="Rusch D."/>
            <person name="Podicherti R."/>
            <person name="Tsui H.-C.T."/>
            <person name="Winkler M.E."/>
        </authorList>
    </citation>
    <scope>NUCLEOTIDE SEQUENCE</scope>
</reference>
<evidence type="ECO:0000256" key="1">
    <source>
        <dbReference type="SAM" id="MobiDB-lite"/>
    </source>
</evidence>
<organism evidence="2">
    <name type="scientific">marine metagenome</name>
    <dbReference type="NCBI Taxonomy" id="408172"/>
    <lineage>
        <taxon>unclassified sequences</taxon>
        <taxon>metagenomes</taxon>
        <taxon>ecological metagenomes</taxon>
    </lineage>
</organism>